<dbReference type="Gene3D" id="2.160.10.10">
    <property type="entry name" value="Hexapeptide repeat proteins"/>
    <property type="match status" value="1"/>
</dbReference>
<evidence type="ECO:0000259" key="2">
    <source>
        <dbReference type="PROSITE" id="PS51688"/>
    </source>
</evidence>
<gene>
    <name evidence="3" type="ORF">Vbra_4927</name>
</gene>
<dbReference type="EMBL" id="CDMY01000204">
    <property type="protein sequence ID" value="CEL94084.1"/>
    <property type="molecule type" value="Genomic_DNA"/>
</dbReference>
<dbReference type="InterPro" id="IPR030392">
    <property type="entry name" value="S74_ICA"/>
</dbReference>
<dbReference type="AlphaFoldDB" id="A0A0G4EEZ4"/>
<dbReference type="Pfam" id="PF13884">
    <property type="entry name" value="Peptidase_S74"/>
    <property type="match status" value="1"/>
</dbReference>
<dbReference type="OrthoDB" id="442075at2759"/>
<feature type="region of interest" description="Disordered" evidence="1">
    <location>
        <begin position="416"/>
        <end position="436"/>
    </location>
</feature>
<dbReference type="InParanoid" id="A0A0G4EEZ4"/>
<evidence type="ECO:0000313" key="4">
    <source>
        <dbReference type="Proteomes" id="UP000041254"/>
    </source>
</evidence>
<keyword evidence="4" id="KW-1185">Reference proteome</keyword>
<evidence type="ECO:0000256" key="1">
    <source>
        <dbReference type="SAM" id="MobiDB-lite"/>
    </source>
</evidence>
<sequence length="436" mass="46873">MKDVFKLTPYGGAFLEYWDLPKYYSLSLDQWLRVGERLSVDGPSELASSLSVGGPSELGSSLLVRDMATIGSSLSVRSFTYVGDRLSVHKDGVISGGLAVDGPLQLGSSLSVDGQSALASSLFVSGPTELGSSLSVSSFADLRSSLSVRSFARLGSSLSVHNVARLGASLSVFDHVILGSSLSLRDMATIGSSLSVRSFACLGSSLTVQDVATFNNVVVAGTLSMTLGSQLLIDAGAALNAFGSVDFGNSPNCVLRGCSLLSDARLKTNIQPLSRYLQMRASHQPRGANATDLLFANAHGVLSALKPVKFEFKDQAKHGGGKNFGFVAQDVKPVLSEIVSVHALSEGTQAHFLRLTDLIALLTQAYQDRSRTIQKQQGEIDRLRSDVATLSRRLREREACTELLTRMDSLDQRLKALERSRRPPEPRLSHENEWPR</sequence>
<name>A0A0G4EEZ4_VITBC</name>
<reference evidence="3 4" key="1">
    <citation type="submission" date="2014-11" db="EMBL/GenBank/DDBJ databases">
        <authorList>
            <person name="Zhu J."/>
            <person name="Qi W."/>
            <person name="Song R."/>
        </authorList>
    </citation>
    <scope>NUCLEOTIDE SEQUENCE [LARGE SCALE GENOMIC DNA]</scope>
</reference>
<evidence type="ECO:0000313" key="3">
    <source>
        <dbReference type="EMBL" id="CEL94084.1"/>
    </source>
</evidence>
<accession>A0A0G4EEZ4</accession>
<dbReference type="PhylomeDB" id="A0A0G4EEZ4"/>
<dbReference type="InterPro" id="IPR011004">
    <property type="entry name" value="Trimer_LpxA-like_sf"/>
</dbReference>
<dbReference type="Proteomes" id="UP000041254">
    <property type="component" value="Unassembled WGS sequence"/>
</dbReference>
<organism evidence="3 4">
    <name type="scientific">Vitrella brassicaformis (strain CCMP3155)</name>
    <dbReference type="NCBI Taxonomy" id="1169540"/>
    <lineage>
        <taxon>Eukaryota</taxon>
        <taxon>Sar</taxon>
        <taxon>Alveolata</taxon>
        <taxon>Colpodellida</taxon>
        <taxon>Vitrellaceae</taxon>
        <taxon>Vitrella</taxon>
    </lineage>
</organism>
<protein>
    <recommendedName>
        <fullName evidence="2">Peptidase S74 domain-containing protein</fullName>
    </recommendedName>
</protein>
<feature type="domain" description="Peptidase S74" evidence="2">
    <location>
        <begin position="262"/>
        <end position="380"/>
    </location>
</feature>
<proteinExistence type="predicted"/>
<dbReference type="PROSITE" id="PS51688">
    <property type="entry name" value="ICA"/>
    <property type="match status" value="1"/>
</dbReference>
<dbReference type="SUPFAM" id="SSF51161">
    <property type="entry name" value="Trimeric LpxA-like enzymes"/>
    <property type="match status" value="1"/>
</dbReference>
<dbReference type="OMA" id="LSHENEW"/>
<dbReference type="VEuPathDB" id="CryptoDB:Vbra_4927"/>